<dbReference type="Proteomes" id="UP000432015">
    <property type="component" value="Unassembled WGS sequence"/>
</dbReference>
<dbReference type="GO" id="GO:0018773">
    <property type="term" value="F:acetylpyruvate hydrolase activity"/>
    <property type="evidence" value="ECO:0007669"/>
    <property type="project" value="TreeGrafter"/>
</dbReference>
<dbReference type="InterPro" id="IPR011234">
    <property type="entry name" value="Fumarylacetoacetase-like_C"/>
</dbReference>
<dbReference type="PANTHER" id="PTHR11820">
    <property type="entry name" value="ACYLPYRUVASE"/>
    <property type="match status" value="1"/>
</dbReference>
<dbReference type="PANTHER" id="PTHR11820:SF7">
    <property type="entry name" value="ACYLPYRUVASE FAHD1, MITOCHONDRIAL"/>
    <property type="match status" value="1"/>
</dbReference>
<dbReference type="EMBL" id="WOFH01000024">
    <property type="protein sequence ID" value="MUN42746.1"/>
    <property type="molecule type" value="Genomic_DNA"/>
</dbReference>
<organism evidence="4 5">
    <name type="scientific">Actinomadura litoris</name>
    <dbReference type="NCBI Taxonomy" id="2678616"/>
    <lineage>
        <taxon>Bacteria</taxon>
        <taxon>Bacillati</taxon>
        <taxon>Actinomycetota</taxon>
        <taxon>Actinomycetes</taxon>
        <taxon>Streptosporangiales</taxon>
        <taxon>Thermomonosporaceae</taxon>
        <taxon>Actinomadura</taxon>
    </lineage>
</organism>
<dbReference type="InterPro" id="IPR018833">
    <property type="entry name" value="Rv2993c-like_N"/>
</dbReference>
<evidence type="ECO:0000313" key="4">
    <source>
        <dbReference type="EMBL" id="MUN42746.1"/>
    </source>
</evidence>
<dbReference type="AlphaFoldDB" id="A0A7K1LEL5"/>
<feature type="domain" description="Fumarylacetoacetase-like C-terminal" evidence="2">
    <location>
        <begin position="55"/>
        <end position="251"/>
    </location>
</feature>
<accession>A0A7K1LEL5</accession>
<dbReference type="FunFam" id="3.90.850.10:FF:000002">
    <property type="entry name" value="2-hydroxyhepta-2,4-diene-1,7-dioate isomerase"/>
    <property type="match status" value="1"/>
</dbReference>
<evidence type="ECO:0000259" key="3">
    <source>
        <dbReference type="Pfam" id="PF10370"/>
    </source>
</evidence>
<dbReference type="Gene3D" id="3.90.850.10">
    <property type="entry name" value="Fumarylacetoacetase-like, C-terminal domain"/>
    <property type="match status" value="1"/>
</dbReference>
<dbReference type="RefSeq" id="WP_156222721.1">
    <property type="nucleotide sequence ID" value="NZ_WOFH01000024.1"/>
</dbReference>
<evidence type="ECO:0000256" key="1">
    <source>
        <dbReference type="ARBA" id="ARBA00022723"/>
    </source>
</evidence>
<proteinExistence type="predicted"/>
<comment type="caution">
    <text evidence="4">The sequence shown here is derived from an EMBL/GenBank/DDBJ whole genome shotgun (WGS) entry which is preliminary data.</text>
</comment>
<evidence type="ECO:0000259" key="2">
    <source>
        <dbReference type="Pfam" id="PF01557"/>
    </source>
</evidence>
<evidence type="ECO:0000313" key="5">
    <source>
        <dbReference type="Proteomes" id="UP000432015"/>
    </source>
</evidence>
<gene>
    <name evidence="4" type="ORF">GNZ18_40085</name>
</gene>
<feature type="domain" description="Rv2993c-like N-terminal" evidence="3">
    <location>
        <begin position="1"/>
        <end position="50"/>
    </location>
</feature>
<sequence length="254" mass="27164">MRIARFATDEGMSFGVVEENTVAAIAAHPFGDLTFTGQRLPLADVRLLAPILPSKVIAIGKNYADHAREMGGEPPAEPVLFAKPSTAVIGPGEAVAYPRKLSERVDYEGELALVIGRMCREVPASRAADVILGYTCANDVTARDLQKKDGQWTRAKGFDTFCPLGPWIETEVDPADLAISTTVNGEVRQDARTSQLLHAVPDLVAYVSQVMTLLPGDVILTGTPAGVGPLEIGDEVTVTIENVGSLTNRVVERE</sequence>
<dbReference type="InterPro" id="IPR036663">
    <property type="entry name" value="Fumarylacetoacetase_C_sf"/>
</dbReference>
<keyword evidence="5" id="KW-1185">Reference proteome</keyword>
<dbReference type="Gene3D" id="2.30.30.370">
    <property type="entry name" value="FAH"/>
    <property type="match status" value="1"/>
</dbReference>
<keyword evidence="1" id="KW-0479">Metal-binding</keyword>
<dbReference type="GO" id="GO:0019752">
    <property type="term" value="P:carboxylic acid metabolic process"/>
    <property type="evidence" value="ECO:0007669"/>
    <property type="project" value="UniProtKB-ARBA"/>
</dbReference>
<protein>
    <submittedName>
        <fullName evidence="4">DUF2437 domain-containing protein</fullName>
    </submittedName>
</protein>
<dbReference type="SUPFAM" id="SSF56529">
    <property type="entry name" value="FAH"/>
    <property type="match status" value="1"/>
</dbReference>
<dbReference type="GO" id="GO:0016853">
    <property type="term" value="F:isomerase activity"/>
    <property type="evidence" value="ECO:0007669"/>
    <property type="project" value="UniProtKB-ARBA"/>
</dbReference>
<reference evidence="4 5" key="1">
    <citation type="submission" date="2019-11" db="EMBL/GenBank/DDBJ databases">
        <authorList>
            <person name="Cao P."/>
        </authorList>
    </citation>
    <scope>NUCLEOTIDE SEQUENCE [LARGE SCALE GENOMIC DNA]</scope>
    <source>
        <strain evidence="4 5">NEAU-AAG5</strain>
    </source>
</reference>
<name>A0A7K1LEL5_9ACTN</name>
<dbReference type="GO" id="GO:0046872">
    <property type="term" value="F:metal ion binding"/>
    <property type="evidence" value="ECO:0007669"/>
    <property type="project" value="UniProtKB-KW"/>
</dbReference>
<dbReference type="Pfam" id="PF01557">
    <property type="entry name" value="FAA_hydrolase"/>
    <property type="match status" value="1"/>
</dbReference>
<dbReference type="Pfam" id="PF10370">
    <property type="entry name" value="Rv2993c-like_N"/>
    <property type="match status" value="1"/>
</dbReference>